<dbReference type="SMART" id="SM00354">
    <property type="entry name" value="HTH_LACI"/>
    <property type="match status" value="1"/>
</dbReference>
<dbReference type="InterPro" id="IPR046335">
    <property type="entry name" value="LacI/GalR-like_sensor"/>
</dbReference>
<organism evidence="5 6">
    <name type="scientific">Lactobacillus helsingborgensis</name>
    <dbReference type="NCBI Taxonomy" id="1218494"/>
    <lineage>
        <taxon>Bacteria</taxon>
        <taxon>Bacillati</taxon>
        <taxon>Bacillota</taxon>
        <taxon>Bacilli</taxon>
        <taxon>Lactobacillales</taxon>
        <taxon>Lactobacillaceae</taxon>
        <taxon>Lactobacillus</taxon>
    </lineage>
</organism>
<keyword evidence="2" id="KW-0805">Transcription regulation</keyword>
<keyword evidence="6" id="KW-1185">Reference proteome</keyword>
<protein>
    <submittedName>
        <fullName evidence="5">LacI family transcriptional regulator</fullName>
    </submittedName>
</protein>
<evidence type="ECO:0000256" key="2">
    <source>
        <dbReference type="ARBA" id="ARBA00023015"/>
    </source>
</evidence>
<reference evidence="5" key="1">
    <citation type="submission" date="2021-09" db="EMBL/GenBank/DDBJ databases">
        <title>Lactobacillus species from Apis mellifera, Switzerland.</title>
        <authorList>
            <person name="Pfister J."/>
            <person name="Brown A."/>
            <person name="Neumann P."/>
            <person name="Collaud A."/>
            <person name="Retschnig G."/>
            <person name="Perreten V."/>
        </authorList>
    </citation>
    <scope>NUCLEOTIDE SEQUENCE</scope>
    <source>
        <strain evidence="5">IBH002</strain>
    </source>
</reference>
<dbReference type="SUPFAM" id="SSF47413">
    <property type="entry name" value="lambda repressor-like DNA-binding domains"/>
    <property type="match status" value="1"/>
</dbReference>
<dbReference type="RefSeq" id="WP_046327736.1">
    <property type="nucleotide sequence ID" value="NZ_BPOZ01000001.1"/>
</dbReference>
<dbReference type="PANTHER" id="PTHR30146:SF95">
    <property type="entry name" value="RIBOSE OPERON REPRESSOR"/>
    <property type="match status" value="1"/>
</dbReference>
<dbReference type="SUPFAM" id="SSF53822">
    <property type="entry name" value="Periplasmic binding protein-like I"/>
    <property type="match status" value="1"/>
</dbReference>
<dbReference type="Proteomes" id="UP001164557">
    <property type="component" value="Chromosome"/>
</dbReference>
<evidence type="ECO:0000256" key="4">
    <source>
        <dbReference type="ARBA" id="ARBA00023163"/>
    </source>
</evidence>
<dbReference type="Pfam" id="PF00356">
    <property type="entry name" value="LacI"/>
    <property type="match status" value="1"/>
</dbReference>
<dbReference type="PANTHER" id="PTHR30146">
    <property type="entry name" value="LACI-RELATED TRANSCRIPTIONAL REPRESSOR"/>
    <property type="match status" value="1"/>
</dbReference>
<dbReference type="InterPro" id="IPR028082">
    <property type="entry name" value="Peripla_BP_I"/>
</dbReference>
<proteinExistence type="predicted"/>
<name>A0A0F4LXI9_9LACO</name>
<dbReference type="Gene3D" id="3.40.50.2300">
    <property type="match status" value="2"/>
</dbReference>
<dbReference type="CDD" id="cd01392">
    <property type="entry name" value="HTH_LacI"/>
    <property type="match status" value="1"/>
</dbReference>
<evidence type="ECO:0000256" key="1">
    <source>
        <dbReference type="ARBA" id="ARBA00022491"/>
    </source>
</evidence>
<accession>A0A0F4LXI9</accession>
<evidence type="ECO:0000313" key="5">
    <source>
        <dbReference type="EMBL" id="UZX29537.1"/>
    </source>
</evidence>
<gene>
    <name evidence="5" type="ORF">LDX53_08180</name>
</gene>
<dbReference type="EMBL" id="CP084389">
    <property type="protein sequence ID" value="UZX29537.1"/>
    <property type="molecule type" value="Genomic_DNA"/>
</dbReference>
<dbReference type="OrthoDB" id="9796186at2"/>
<keyword evidence="3" id="KW-0238">DNA-binding</keyword>
<dbReference type="AlphaFoldDB" id="A0A0F4LXI9"/>
<keyword evidence="1" id="KW-0678">Repressor</keyword>
<dbReference type="PROSITE" id="PS50932">
    <property type="entry name" value="HTH_LACI_2"/>
    <property type="match status" value="1"/>
</dbReference>
<dbReference type="Pfam" id="PF13377">
    <property type="entry name" value="Peripla_BP_3"/>
    <property type="match status" value="1"/>
</dbReference>
<dbReference type="InterPro" id="IPR010982">
    <property type="entry name" value="Lambda_DNA-bd_dom_sf"/>
</dbReference>
<evidence type="ECO:0000256" key="3">
    <source>
        <dbReference type="ARBA" id="ARBA00023125"/>
    </source>
</evidence>
<dbReference type="GO" id="GO:0003700">
    <property type="term" value="F:DNA-binding transcription factor activity"/>
    <property type="evidence" value="ECO:0007669"/>
    <property type="project" value="TreeGrafter"/>
</dbReference>
<evidence type="ECO:0000313" key="6">
    <source>
        <dbReference type="Proteomes" id="UP001164557"/>
    </source>
</evidence>
<keyword evidence="4" id="KW-0804">Transcription</keyword>
<dbReference type="InterPro" id="IPR000843">
    <property type="entry name" value="HTH_LacI"/>
</dbReference>
<sequence>MAVKSIKDIARLSGFSVSTVSRVLNNTGRFSDQTRDKILKIAKENHYSQNIIAKGMRKGSLAIIGILVPDITNAYYAAIVKKCEQYFFEKDYLTIVCNTERNAEIEEKYIAKLSNHIVDGLVVISTQRAISKNRADLPTVFIDRSPKLSNNTITASSDNYAGAVIAANHLVDRGCYPIMLTNKNNEFSSNKSRILGFTQTVKSRGINKPIIINSKTNSDEIYLVKDKIFKQIKKLLKEHQKLGIFAINDNVASYIYQAAIGEGIRVPEQLSIVGFDDTPVASKLQLTTIRQNTSEIARVSSTNLLKILKREDILEHKFTIPVSLVKRKTT</sequence>
<dbReference type="KEGG" id="lhs:DLD54_08100"/>
<dbReference type="GO" id="GO:0000976">
    <property type="term" value="F:transcription cis-regulatory region binding"/>
    <property type="evidence" value="ECO:0007669"/>
    <property type="project" value="TreeGrafter"/>
</dbReference>
<dbReference type="Gene3D" id="1.10.260.40">
    <property type="entry name" value="lambda repressor-like DNA-binding domains"/>
    <property type="match status" value="1"/>
</dbReference>